<feature type="transmembrane region" description="Helical" evidence="1">
    <location>
        <begin position="64"/>
        <end position="82"/>
    </location>
</feature>
<keyword evidence="1" id="KW-0472">Membrane</keyword>
<dbReference type="KEGG" id="hdi:HDIA_4801"/>
<evidence type="ECO:0000313" key="3">
    <source>
        <dbReference type="EMBL" id="SON58342.1"/>
    </source>
</evidence>
<keyword evidence="4" id="KW-1185">Reference proteome</keyword>
<protein>
    <recommendedName>
        <fullName evidence="2">DUF6460 domain-containing protein</fullName>
    </recommendedName>
</protein>
<dbReference type="OrthoDB" id="8480887at2"/>
<dbReference type="AlphaFoldDB" id="A0A2C9DDC3"/>
<evidence type="ECO:0000259" key="2">
    <source>
        <dbReference type="Pfam" id="PF20061"/>
    </source>
</evidence>
<dbReference type="InterPro" id="IPR045594">
    <property type="entry name" value="DUF6460"/>
</dbReference>
<feature type="domain" description="DUF6460" evidence="2">
    <location>
        <begin position="53"/>
        <end position="88"/>
    </location>
</feature>
<keyword evidence="1" id="KW-0812">Transmembrane</keyword>
<evidence type="ECO:0000256" key="1">
    <source>
        <dbReference type="SAM" id="Phobius"/>
    </source>
</evidence>
<dbReference type="EMBL" id="LT960614">
    <property type="protein sequence ID" value="SON58342.1"/>
    <property type="molecule type" value="Genomic_DNA"/>
</dbReference>
<accession>A0A2C9DDC3</accession>
<dbReference type="Proteomes" id="UP000223606">
    <property type="component" value="Chromosome 1"/>
</dbReference>
<keyword evidence="1" id="KW-1133">Transmembrane helix</keyword>
<sequence>MANSTLARFLGDTPLRVLVRLVFMSFIVGVVMAALGIEPTDIVRSIVEFFQNIYEMGFAAIDKALRYFLLGAIVVVPIWLIIRISKAGRS</sequence>
<dbReference type="RefSeq" id="WP_099558553.1">
    <property type="nucleotide sequence ID" value="NZ_LT960614.1"/>
</dbReference>
<name>A0A2C9DDC3_9HYPH</name>
<organism evidence="3 4">
    <name type="scientific">Hartmannibacter diazotrophicus</name>
    <dbReference type="NCBI Taxonomy" id="1482074"/>
    <lineage>
        <taxon>Bacteria</taxon>
        <taxon>Pseudomonadati</taxon>
        <taxon>Pseudomonadota</taxon>
        <taxon>Alphaproteobacteria</taxon>
        <taxon>Hyphomicrobiales</taxon>
        <taxon>Pleomorphomonadaceae</taxon>
        <taxon>Hartmannibacter</taxon>
    </lineage>
</organism>
<reference evidence="4" key="1">
    <citation type="submission" date="2017-09" db="EMBL/GenBank/DDBJ databases">
        <title>Genome sequence of Nannocystis excedens DSM 71.</title>
        <authorList>
            <person name="Blom J."/>
        </authorList>
    </citation>
    <scope>NUCLEOTIDE SEQUENCE [LARGE SCALE GENOMIC DNA]</scope>
    <source>
        <strain evidence="4">type strain: E19</strain>
    </source>
</reference>
<feature type="transmembrane region" description="Helical" evidence="1">
    <location>
        <begin position="17"/>
        <end position="37"/>
    </location>
</feature>
<dbReference type="Pfam" id="PF20061">
    <property type="entry name" value="DUF6460"/>
    <property type="match status" value="1"/>
</dbReference>
<proteinExistence type="predicted"/>
<gene>
    <name evidence="3" type="ORF">HDIA_4801</name>
</gene>
<evidence type="ECO:0000313" key="4">
    <source>
        <dbReference type="Proteomes" id="UP000223606"/>
    </source>
</evidence>